<dbReference type="InterPro" id="IPR021109">
    <property type="entry name" value="Peptidase_aspartic_dom_sf"/>
</dbReference>
<dbReference type="EMBL" id="KB467831">
    <property type="protein sequence ID" value="PCH34371.1"/>
    <property type="molecule type" value="Genomic_DNA"/>
</dbReference>
<evidence type="ECO:0000256" key="1">
    <source>
        <dbReference type="ARBA" id="ARBA00007447"/>
    </source>
</evidence>
<dbReference type="Proteomes" id="UP000218811">
    <property type="component" value="Unassembled WGS sequence"/>
</dbReference>
<evidence type="ECO:0000313" key="4">
    <source>
        <dbReference type="EMBL" id="PCH34371.1"/>
    </source>
</evidence>
<keyword evidence="4" id="KW-0378">Hydrolase</keyword>
<proteinExistence type="inferred from homology"/>
<evidence type="ECO:0000256" key="2">
    <source>
        <dbReference type="SAM" id="SignalP"/>
    </source>
</evidence>
<dbReference type="OMA" id="GTYGIPC"/>
<accession>A0A2H3IXB6</accession>
<dbReference type="Pfam" id="PF00026">
    <property type="entry name" value="Asp"/>
    <property type="match status" value="1"/>
</dbReference>
<feature type="signal peptide" evidence="2">
    <location>
        <begin position="1"/>
        <end position="20"/>
    </location>
</feature>
<comment type="similarity">
    <text evidence="1">Belongs to the peptidase A1 family.</text>
</comment>
<dbReference type="PANTHER" id="PTHR47966">
    <property type="entry name" value="BETA-SITE APP-CLEAVING ENZYME, ISOFORM A-RELATED"/>
    <property type="match status" value="1"/>
</dbReference>
<evidence type="ECO:0000313" key="5">
    <source>
        <dbReference type="Proteomes" id="UP000218811"/>
    </source>
</evidence>
<dbReference type="SUPFAM" id="SSF50630">
    <property type="entry name" value="Acid proteases"/>
    <property type="match status" value="1"/>
</dbReference>
<dbReference type="STRING" id="742152.A0A2H3IXB6"/>
<gene>
    <name evidence="4" type="ORF">WOLCODRAFT_160828</name>
</gene>
<dbReference type="PANTHER" id="PTHR47966:SF51">
    <property type="entry name" value="BETA-SITE APP-CLEAVING ENZYME, ISOFORM A-RELATED"/>
    <property type="match status" value="1"/>
</dbReference>
<dbReference type="InterPro" id="IPR034164">
    <property type="entry name" value="Pepsin-like_dom"/>
</dbReference>
<dbReference type="Gene3D" id="2.40.70.10">
    <property type="entry name" value="Acid Proteases"/>
    <property type="match status" value="2"/>
</dbReference>
<dbReference type="CDD" id="cd05471">
    <property type="entry name" value="pepsin_like"/>
    <property type="match status" value="1"/>
</dbReference>
<reference evidence="4 5" key="1">
    <citation type="journal article" date="2012" name="Science">
        <title>The Paleozoic origin of enzymatic lignin decomposition reconstructed from 31 fungal genomes.</title>
        <authorList>
            <person name="Floudas D."/>
            <person name="Binder M."/>
            <person name="Riley R."/>
            <person name="Barry K."/>
            <person name="Blanchette R.A."/>
            <person name="Henrissat B."/>
            <person name="Martinez A.T."/>
            <person name="Otillar R."/>
            <person name="Spatafora J.W."/>
            <person name="Yadav J.S."/>
            <person name="Aerts A."/>
            <person name="Benoit I."/>
            <person name="Boyd A."/>
            <person name="Carlson A."/>
            <person name="Copeland A."/>
            <person name="Coutinho P.M."/>
            <person name="de Vries R.P."/>
            <person name="Ferreira P."/>
            <person name="Findley K."/>
            <person name="Foster B."/>
            <person name="Gaskell J."/>
            <person name="Glotzer D."/>
            <person name="Gorecki P."/>
            <person name="Heitman J."/>
            <person name="Hesse C."/>
            <person name="Hori C."/>
            <person name="Igarashi K."/>
            <person name="Jurgens J.A."/>
            <person name="Kallen N."/>
            <person name="Kersten P."/>
            <person name="Kohler A."/>
            <person name="Kuees U."/>
            <person name="Kumar T.K.A."/>
            <person name="Kuo A."/>
            <person name="LaButti K."/>
            <person name="Larrondo L.F."/>
            <person name="Lindquist E."/>
            <person name="Ling A."/>
            <person name="Lombard V."/>
            <person name="Lucas S."/>
            <person name="Lundell T."/>
            <person name="Martin R."/>
            <person name="McLaughlin D.J."/>
            <person name="Morgenstern I."/>
            <person name="Morin E."/>
            <person name="Murat C."/>
            <person name="Nagy L.G."/>
            <person name="Nolan M."/>
            <person name="Ohm R.A."/>
            <person name="Patyshakuliyeva A."/>
            <person name="Rokas A."/>
            <person name="Ruiz-Duenas F.J."/>
            <person name="Sabat G."/>
            <person name="Salamov A."/>
            <person name="Samejima M."/>
            <person name="Schmutz J."/>
            <person name="Slot J.C."/>
            <person name="St John F."/>
            <person name="Stenlid J."/>
            <person name="Sun H."/>
            <person name="Sun S."/>
            <person name="Syed K."/>
            <person name="Tsang A."/>
            <person name="Wiebenga A."/>
            <person name="Young D."/>
            <person name="Pisabarro A."/>
            <person name="Eastwood D.C."/>
            <person name="Martin F."/>
            <person name="Cullen D."/>
            <person name="Grigoriev I.V."/>
            <person name="Hibbett D.S."/>
        </authorList>
    </citation>
    <scope>NUCLEOTIDE SEQUENCE [LARGE SCALE GENOMIC DNA]</scope>
    <source>
        <strain evidence="4 5">MD-104</strain>
    </source>
</reference>
<dbReference type="PROSITE" id="PS51767">
    <property type="entry name" value="PEPTIDASE_A1"/>
    <property type="match status" value="1"/>
</dbReference>
<protein>
    <submittedName>
        <fullName evidence="4">Acid protease</fullName>
    </submittedName>
</protein>
<name>A0A2H3IXB6_WOLCO</name>
<keyword evidence="4" id="KW-0645">Protease</keyword>
<feature type="chain" id="PRO_5013796552" evidence="2">
    <location>
        <begin position="21"/>
        <end position="377"/>
    </location>
</feature>
<dbReference type="InterPro" id="IPR033121">
    <property type="entry name" value="PEPTIDASE_A1"/>
</dbReference>
<dbReference type="PRINTS" id="PR00792">
    <property type="entry name" value="PEPSIN"/>
</dbReference>
<dbReference type="GO" id="GO:0006508">
    <property type="term" value="P:proteolysis"/>
    <property type="evidence" value="ECO:0007669"/>
    <property type="project" value="UniProtKB-KW"/>
</dbReference>
<organism evidence="4 5">
    <name type="scientific">Wolfiporia cocos (strain MD-104)</name>
    <name type="common">Brown rot fungus</name>
    <dbReference type="NCBI Taxonomy" id="742152"/>
    <lineage>
        <taxon>Eukaryota</taxon>
        <taxon>Fungi</taxon>
        <taxon>Dikarya</taxon>
        <taxon>Basidiomycota</taxon>
        <taxon>Agaricomycotina</taxon>
        <taxon>Agaricomycetes</taxon>
        <taxon>Polyporales</taxon>
        <taxon>Phaeolaceae</taxon>
        <taxon>Wolfiporia</taxon>
    </lineage>
</organism>
<keyword evidence="5" id="KW-1185">Reference proteome</keyword>
<dbReference type="InterPro" id="IPR001461">
    <property type="entry name" value="Aspartic_peptidase_A1"/>
</dbReference>
<dbReference type="GO" id="GO:0004190">
    <property type="term" value="F:aspartic-type endopeptidase activity"/>
    <property type="evidence" value="ECO:0007669"/>
    <property type="project" value="InterPro"/>
</dbReference>
<feature type="domain" description="Peptidase A1" evidence="3">
    <location>
        <begin position="69"/>
        <end position="373"/>
    </location>
</feature>
<keyword evidence="2" id="KW-0732">Signal</keyword>
<sequence>MFAVNAVLAPLILLVGSAAAAEGAVDKLYQVSLTARKVPKGHVAAMRKRSLSSVNVALDDYYNGTDLQWYGHISVGTPPQTISVVFDTGSYSLEFASTECGACANQVKFDPSESSTYMNSSYVTQLDFETGIGVDPLESDTDFVLTVREGRDTVTVGGLSVPDVDLYTIIDQTPAFEIDPFSGIQGMSASAQGFFAGLVDQGLPSLFGMYLTPKAVGNAELTIGGVDESKFEGELTYIFINGETTSTLQSDRAIYFDSGTPNVYFDKQTTEAIYASISPDIKPYEPEPGAYGIACSEIGNLAAVLDIAFTSTTGDAFNLTIPSSELNVGPFQDDPETCQTMINALDGLELVGGSLLKHYYSVWDIGNQRMGFAPNGE</sequence>
<dbReference type="AlphaFoldDB" id="A0A2H3IXB6"/>
<dbReference type="OrthoDB" id="771136at2759"/>
<evidence type="ECO:0000259" key="3">
    <source>
        <dbReference type="PROSITE" id="PS51767"/>
    </source>
</evidence>